<dbReference type="HOGENOM" id="CLU_882338_0_0_9"/>
<dbReference type="KEGG" id="pms:KNP414_03454"/>
<gene>
    <name evidence="2" type="ordered locus">KNP414_03454</name>
</gene>
<organism evidence="2 3">
    <name type="scientific">Paenibacillus mucilaginosus (strain KNP414)</name>
    <dbReference type="NCBI Taxonomy" id="1036673"/>
    <lineage>
        <taxon>Bacteria</taxon>
        <taxon>Bacillati</taxon>
        <taxon>Bacillota</taxon>
        <taxon>Bacilli</taxon>
        <taxon>Bacillales</taxon>
        <taxon>Paenibacillaceae</taxon>
        <taxon>Paenibacillus</taxon>
    </lineage>
</organism>
<dbReference type="Proteomes" id="UP000006620">
    <property type="component" value="Chromosome"/>
</dbReference>
<proteinExistence type="predicted"/>
<dbReference type="AlphaFoldDB" id="F8F8V0"/>
<dbReference type="PROSITE" id="PS51257">
    <property type="entry name" value="PROKAR_LIPOPROTEIN"/>
    <property type="match status" value="1"/>
</dbReference>
<accession>F8F8V0</accession>
<evidence type="ECO:0000313" key="2">
    <source>
        <dbReference type="EMBL" id="AEI42012.1"/>
    </source>
</evidence>
<evidence type="ECO:0000256" key="1">
    <source>
        <dbReference type="SAM" id="SignalP"/>
    </source>
</evidence>
<feature type="chain" id="PRO_5039572445" description="Lipoprotein" evidence="1">
    <location>
        <begin position="27"/>
        <end position="315"/>
    </location>
</feature>
<sequence>MKKKPSCAAPLLLLLLAACSSISTPADVGNIESPANGAGGSTASVPTAVGTETAASGPAYVKPEDLKAVPLVFGRIESPALEKTAAPETASPAKVYECSAAPGLPSCSVHLYEERADNGYIGVRVFLRVPDGWYAAGGSIAGDADSLAVRFLPQGSGPAEDGPMELAIGGAPDDSYAGPVRTLFYDAEKRVWRMQDFQGHDVQRLDLNQDGQAEWVSPSAGSVPPSVGIYRWNSSARAYEYTVVENVAAAAFGLALEQVPLHAYLFKESGEWIIETGPSDRYGFFRQEGDQLAPARLTDEHSRLMDLRRTQDHRH</sequence>
<evidence type="ECO:0008006" key="4">
    <source>
        <dbReference type="Google" id="ProtNLM"/>
    </source>
</evidence>
<dbReference type="PATRIC" id="fig|1036673.3.peg.3176"/>
<dbReference type="RefSeq" id="WP_013917169.1">
    <property type="nucleotide sequence ID" value="NC_015690.1"/>
</dbReference>
<name>F8F8V0_PAEMK</name>
<evidence type="ECO:0000313" key="3">
    <source>
        <dbReference type="Proteomes" id="UP000006620"/>
    </source>
</evidence>
<dbReference type="EMBL" id="CP002869">
    <property type="protein sequence ID" value="AEI42012.1"/>
    <property type="molecule type" value="Genomic_DNA"/>
</dbReference>
<feature type="signal peptide" evidence="1">
    <location>
        <begin position="1"/>
        <end position="26"/>
    </location>
</feature>
<reference evidence="2 3" key="2">
    <citation type="journal article" date="2013" name="Genome Announc.">
        <title>Genome Sequence of Growth-Improving Paenibacillus mucilaginosus Strain KNP414.</title>
        <authorList>
            <person name="Lu J.J."/>
            <person name="Wang J.F."/>
            <person name="Hu X.F."/>
        </authorList>
    </citation>
    <scope>NUCLEOTIDE SEQUENCE [LARGE SCALE GENOMIC DNA]</scope>
    <source>
        <strain evidence="2 3">KNP414</strain>
    </source>
</reference>
<reference evidence="3" key="1">
    <citation type="submission" date="2011-06" db="EMBL/GenBank/DDBJ databases">
        <title>Complete genome sequence of Paenibacillus mucilaginosus KNP414.</title>
        <authorList>
            <person name="Wang J."/>
            <person name="Hu S."/>
            <person name="Hu X."/>
            <person name="Zhang B."/>
            <person name="Dong D."/>
            <person name="Zhang S."/>
            <person name="Zhao K."/>
            <person name="Wu D."/>
        </authorList>
    </citation>
    <scope>NUCLEOTIDE SEQUENCE [LARGE SCALE GENOMIC DNA]</scope>
    <source>
        <strain evidence="3">KNP414</strain>
    </source>
</reference>
<keyword evidence="1" id="KW-0732">Signal</keyword>
<protein>
    <recommendedName>
        <fullName evidence="4">Lipoprotein</fullName>
    </recommendedName>
</protein>